<organism evidence="1 2">
    <name type="scientific">Mycena rosella</name>
    <name type="common">Pink bonnet</name>
    <name type="synonym">Agaricus rosellus</name>
    <dbReference type="NCBI Taxonomy" id="1033263"/>
    <lineage>
        <taxon>Eukaryota</taxon>
        <taxon>Fungi</taxon>
        <taxon>Dikarya</taxon>
        <taxon>Basidiomycota</taxon>
        <taxon>Agaricomycotina</taxon>
        <taxon>Agaricomycetes</taxon>
        <taxon>Agaricomycetidae</taxon>
        <taxon>Agaricales</taxon>
        <taxon>Marasmiineae</taxon>
        <taxon>Mycenaceae</taxon>
        <taxon>Mycena</taxon>
    </lineage>
</organism>
<comment type="caution">
    <text evidence="1">The sequence shown here is derived from an EMBL/GenBank/DDBJ whole genome shotgun (WGS) entry which is preliminary data.</text>
</comment>
<sequence length="104" mass="12254">MRFLRYAGEPRTKEYIIEELEKQVKLGCSGVAKHVKDSQTETGVKDGYTQFWIDELISRFKQMKKDEPNRPAEEIQAELVQWTVENRDKIYGCVSVYDSRMWSS</sequence>
<dbReference type="AlphaFoldDB" id="A0AAD7DEB2"/>
<accession>A0AAD7DEB2</accession>
<protein>
    <submittedName>
        <fullName evidence="1">Uncharacterized protein</fullName>
    </submittedName>
</protein>
<dbReference type="Proteomes" id="UP001221757">
    <property type="component" value="Unassembled WGS sequence"/>
</dbReference>
<evidence type="ECO:0000313" key="2">
    <source>
        <dbReference type="Proteomes" id="UP001221757"/>
    </source>
</evidence>
<evidence type="ECO:0000313" key="1">
    <source>
        <dbReference type="EMBL" id="KAJ7688286.1"/>
    </source>
</evidence>
<dbReference type="EMBL" id="JARKIE010000080">
    <property type="protein sequence ID" value="KAJ7688286.1"/>
    <property type="molecule type" value="Genomic_DNA"/>
</dbReference>
<reference evidence="1" key="1">
    <citation type="submission" date="2023-03" db="EMBL/GenBank/DDBJ databases">
        <title>Massive genome expansion in bonnet fungi (Mycena s.s.) driven by repeated elements and novel gene families across ecological guilds.</title>
        <authorList>
            <consortium name="Lawrence Berkeley National Laboratory"/>
            <person name="Harder C.B."/>
            <person name="Miyauchi S."/>
            <person name="Viragh M."/>
            <person name="Kuo A."/>
            <person name="Thoen E."/>
            <person name="Andreopoulos B."/>
            <person name="Lu D."/>
            <person name="Skrede I."/>
            <person name="Drula E."/>
            <person name="Henrissat B."/>
            <person name="Morin E."/>
            <person name="Kohler A."/>
            <person name="Barry K."/>
            <person name="LaButti K."/>
            <person name="Morin E."/>
            <person name="Salamov A."/>
            <person name="Lipzen A."/>
            <person name="Mereny Z."/>
            <person name="Hegedus B."/>
            <person name="Baldrian P."/>
            <person name="Stursova M."/>
            <person name="Weitz H."/>
            <person name="Taylor A."/>
            <person name="Grigoriev I.V."/>
            <person name="Nagy L.G."/>
            <person name="Martin F."/>
            <person name="Kauserud H."/>
        </authorList>
    </citation>
    <scope>NUCLEOTIDE SEQUENCE</scope>
    <source>
        <strain evidence="1">CBHHK067</strain>
    </source>
</reference>
<name>A0AAD7DEB2_MYCRO</name>
<gene>
    <name evidence="1" type="ORF">B0H17DRAFT_1135741</name>
</gene>
<keyword evidence="2" id="KW-1185">Reference proteome</keyword>
<proteinExistence type="predicted"/>